<comment type="caution">
    <text evidence="3">The sequence shown here is derived from an EMBL/GenBank/DDBJ whole genome shotgun (WGS) entry which is preliminary data.</text>
</comment>
<dbReference type="EMBL" id="JAVHJS010000007">
    <property type="protein sequence ID" value="KAK2852391.1"/>
    <property type="molecule type" value="Genomic_DNA"/>
</dbReference>
<evidence type="ECO:0000313" key="4">
    <source>
        <dbReference type="Proteomes" id="UP001187315"/>
    </source>
</evidence>
<name>A0AA88SZM6_TACVA</name>
<feature type="compositionally biased region" description="Basic and acidic residues" evidence="1">
    <location>
        <begin position="1"/>
        <end position="10"/>
    </location>
</feature>
<reference evidence="3" key="1">
    <citation type="submission" date="2023-08" db="EMBL/GenBank/DDBJ databases">
        <title>Pelteobagrus vachellii genome.</title>
        <authorList>
            <person name="Liu H."/>
        </authorList>
    </citation>
    <scope>NUCLEOTIDE SEQUENCE</scope>
    <source>
        <strain evidence="3">PRFRI_2022a</strain>
        <tissue evidence="3">Muscle</tissue>
    </source>
</reference>
<dbReference type="Proteomes" id="UP001187315">
    <property type="component" value="Unassembled WGS sequence"/>
</dbReference>
<evidence type="ECO:0000259" key="2">
    <source>
        <dbReference type="Pfam" id="PF15327"/>
    </source>
</evidence>
<evidence type="ECO:0000313" key="3">
    <source>
        <dbReference type="EMBL" id="KAK2852391.1"/>
    </source>
</evidence>
<keyword evidence="4" id="KW-1185">Reference proteome</keyword>
<organism evidence="3 4">
    <name type="scientific">Tachysurus vachellii</name>
    <name type="common">Darkbarbel catfish</name>
    <name type="synonym">Pelteobagrus vachellii</name>
    <dbReference type="NCBI Taxonomy" id="175792"/>
    <lineage>
        <taxon>Eukaryota</taxon>
        <taxon>Metazoa</taxon>
        <taxon>Chordata</taxon>
        <taxon>Craniata</taxon>
        <taxon>Vertebrata</taxon>
        <taxon>Euteleostomi</taxon>
        <taxon>Actinopterygii</taxon>
        <taxon>Neopterygii</taxon>
        <taxon>Teleostei</taxon>
        <taxon>Ostariophysi</taxon>
        <taxon>Siluriformes</taxon>
        <taxon>Bagridae</taxon>
        <taxon>Tachysurus</taxon>
    </lineage>
</organism>
<proteinExistence type="predicted"/>
<dbReference type="Pfam" id="PF15327">
    <property type="entry name" value="Tankyrase_bdg_C"/>
    <property type="match status" value="1"/>
</dbReference>
<dbReference type="InterPro" id="IPR032764">
    <property type="entry name" value="Tankyrase-bd_C"/>
</dbReference>
<feature type="domain" description="Tankyrase 1-binding protein C-terminal" evidence="2">
    <location>
        <begin position="261"/>
        <end position="335"/>
    </location>
</feature>
<accession>A0AA88SZM6</accession>
<feature type="compositionally biased region" description="Polar residues" evidence="1">
    <location>
        <begin position="434"/>
        <end position="444"/>
    </location>
</feature>
<feature type="region of interest" description="Disordered" evidence="1">
    <location>
        <begin position="280"/>
        <end position="300"/>
    </location>
</feature>
<sequence>MHKLIIDTRQDLQPSENNHLWEKVKEEQTSQAESPFSIMKAPCGPFIYDQTGSSLSKSEPRFVEGTSEIKTQPCQTENTVMSVEKAEPPPLPPKQRNINRMPVQLQRTLTFNDFKFDLGSMDLLEEICIGEEWAKFLPVKDSPLETDAKDYSQTEDSHDSDDDIGSQNAAMKSEAGDREQSEITPSPASITDSQVDRVIQVRDETSDSPISALPKTPIRHVTGPQRISDQPKYEPFKDDENDLVVTYVYDKNCLMKDMPLDLSVVKSSGVLDNSALKSRIQLSKKRKHRPPGKRKKEYSDSLTNDYSQIAVRGNEKVLLQRISETAEFNSNENDSAEGFVLYKNNQLSNKAKLMDEPLDFSAVRSLGVLDNSALKDRIQLSKKRKHRPPGKRKNENIKIKFPILNIIRQRNTTTESFQPCPSSYASVFTSSALHNDSSNSQSPIPGNEKPKTKNKLLKPKLWKIKR</sequence>
<feature type="compositionally biased region" description="Basic residues" evidence="1">
    <location>
        <begin position="452"/>
        <end position="466"/>
    </location>
</feature>
<feature type="region of interest" description="Disordered" evidence="1">
    <location>
        <begin position="434"/>
        <end position="466"/>
    </location>
</feature>
<feature type="compositionally biased region" description="Polar residues" evidence="1">
    <location>
        <begin position="182"/>
        <end position="193"/>
    </location>
</feature>
<evidence type="ECO:0000256" key="1">
    <source>
        <dbReference type="SAM" id="MobiDB-lite"/>
    </source>
</evidence>
<feature type="compositionally biased region" description="Basic and acidic residues" evidence="1">
    <location>
        <begin position="146"/>
        <end position="157"/>
    </location>
</feature>
<feature type="compositionally biased region" description="Basic and acidic residues" evidence="1">
    <location>
        <begin position="19"/>
        <end position="28"/>
    </location>
</feature>
<protein>
    <recommendedName>
        <fullName evidence="2">Tankyrase 1-binding protein C-terminal domain-containing protein</fullName>
    </recommendedName>
</protein>
<feature type="region of interest" description="Disordered" evidence="1">
    <location>
        <begin position="146"/>
        <end position="236"/>
    </location>
</feature>
<dbReference type="AlphaFoldDB" id="A0AA88SZM6"/>
<feature type="compositionally biased region" description="Basic residues" evidence="1">
    <location>
        <begin position="282"/>
        <end position="296"/>
    </location>
</feature>
<gene>
    <name evidence="3" type="ORF">Q7C36_007592</name>
</gene>
<feature type="region of interest" description="Disordered" evidence="1">
    <location>
        <begin position="1"/>
        <end position="38"/>
    </location>
</feature>